<protein>
    <recommendedName>
        <fullName evidence="1">TECPR1-like DysF domain-containing protein</fullName>
    </recommendedName>
</protein>
<dbReference type="GO" id="GO:0005778">
    <property type="term" value="C:peroxisomal membrane"/>
    <property type="evidence" value="ECO:0007669"/>
    <property type="project" value="UniProtKB-ARBA"/>
</dbReference>
<evidence type="ECO:0000313" key="2">
    <source>
        <dbReference type="EMBL" id="KAH8997305.1"/>
    </source>
</evidence>
<dbReference type="AlphaFoldDB" id="A0AAD4QGB3"/>
<dbReference type="Pfam" id="PF06398">
    <property type="entry name" value="Pex24p"/>
    <property type="match status" value="1"/>
</dbReference>
<reference evidence="2" key="1">
    <citation type="submission" date="2022-01" db="EMBL/GenBank/DDBJ databases">
        <title>Comparative genomics reveals a dynamic genome evolution in the ectomycorrhizal milk-cap (Lactarius) mushrooms.</title>
        <authorList>
            <consortium name="DOE Joint Genome Institute"/>
            <person name="Lebreton A."/>
            <person name="Tang N."/>
            <person name="Kuo A."/>
            <person name="LaButti K."/>
            <person name="Drula E."/>
            <person name="Barry K."/>
            <person name="Clum A."/>
            <person name="Lipzen A."/>
            <person name="Mousain D."/>
            <person name="Ng V."/>
            <person name="Wang R."/>
            <person name="Wang X."/>
            <person name="Dai Y."/>
            <person name="Henrissat B."/>
            <person name="Grigoriev I.V."/>
            <person name="Guerin-Laguette A."/>
            <person name="Yu F."/>
            <person name="Martin F.M."/>
        </authorList>
    </citation>
    <scope>NUCLEOTIDE SEQUENCE</scope>
    <source>
        <strain evidence="2">QP</strain>
    </source>
</reference>
<dbReference type="GO" id="GO:0007031">
    <property type="term" value="P:peroxisome organization"/>
    <property type="evidence" value="ECO:0007669"/>
    <property type="project" value="UniProtKB-ARBA"/>
</dbReference>
<keyword evidence="3" id="KW-1185">Reference proteome</keyword>
<dbReference type="InterPro" id="IPR010482">
    <property type="entry name" value="TECPR1-like_DysF"/>
</dbReference>
<proteinExistence type="predicted"/>
<evidence type="ECO:0000313" key="3">
    <source>
        <dbReference type="Proteomes" id="UP001201163"/>
    </source>
</evidence>
<gene>
    <name evidence="2" type="ORF">EDB92DRAFT_1839061</name>
</gene>
<feature type="domain" description="TECPR1-like DysF" evidence="1">
    <location>
        <begin position="113"/>
        <end position="230"/>
    </location>
</feature>
<organism evidence="2 3">
    <name type="scientific">Lactarius akahatsu</name>
    <dbReference type="NCBI Taxonomy" id="416441"/>
    <lineage>
        <taxon>Eukaryota</taxon>
        <taxon>Fungi</taxon>
        <taxon>Dikarya</taxon>
        <taxon>Basidiomycota</taxon>
        <taxon>Agaricomycotina</taxon>
        <taxon>Agaricomycetes</taxon>
        <taxon>Russulales</taxon>
        <taxon>Russulaceae</taxon>
        <taxon>Lactarius</taxon>
    </lineage>
</organism>
<name>A0AAD4QGB3_9AGAM</name>
<evidence type="ECO:0000259" key="1">
    <source>
        <dbReference type="Pfam" id="PF06398"/>
    </source>
</evidence>
<dbReference type="EMBL" id="JAKELL010000007">
    <property type="protein sequence ID" value="KAH8997305.1"/>
    <property type="molecule type" value="Genomic_DNA"/>
</dbReference>
<dbReference type="Proteomes" id="UP001201163">
    <property type="component" value="Unassembled WGS sequence"/>
</dbReference>
<accession>A0AAD4QGB3</accession>
<comment type="caution">
    <text evidence="2">The sequence shown here is derived from an EMBL/GenBank/DDBJ whole genome shotgun (WGS) entry which is preliminary data.</text>
</comment>
<sequence length="406" mass="46907">MNLVDQKRTARLGLCGGLDVIQIKDPDTSYATMQAQVAESPPPRLEDASAVDSARKRLIKSEHLTLGLPRIPSLRAWWVGRRSRTLIEQPIRPDDGTLAEIDLNDSFDDLNIRQDIYKWAVVYENQRGITIFSTPYYSRLGLLPHDPPPFTIPEADGRKDKQPQVTLHDYPLPDGDWRWVSRTWMVDMRSEGQVHYDGFEYNWLFRRHKWRPEPGAFSAGGWVRRRRWVRLMIRPARPIEQSDDGGSQNLAISLPPTRYPIVPDDVLELEAAKAAVGSDEPNNWERIHYLMVRSNRDGTRLELWREWLGVPPQTRQRKVWSEDEYSIPSEEKQNGHATKARPLAGAQRENLAAVVREHTEDLIQLFVYPESRAEFLKILDTAGITVRRSPFNDPGIEFWSYTREPA</sequence>